<protein>
    <recommendedName>
        <fullName evidence="5">ABC transporter permease</fullName>
    </recommendedName>
</protein>
<organism evidence="3 4">
    <name type="scientific">Nesterenkonia massiliensis</name>
    <dbReference type="NCBI Taxonomy" id="1232429"/>
    <lineage>
        <taxon>Bacteria</taxon>
        <taxon>Bacillati</taxon>
        <taxon>Actinomycetota</taxon>
        <taxon>Actinomycetes</taxon>
        <taxon>Micrococcales</taxon>
        <taxon>Micrococcaceae</taxon>
        <taxon>Nesterenkonia</taxon>
    </lineage>
</organism>
<keyword evidence="2" id="KW-1133">Transmembrane helix</keyword>
<feature type="transmembrane region" description="Helical" evidence="2">
    <location>
        <begin position="346"/>
        <end position="364"/>
    </location>
</feature>
<sequence length="508" mass="54264">MADPYSENPAEGPEPGKPAGPPSGYRPPRPPRPDSAAPTGDPLGERGETQHRGPEPASSAGPEQDSAAAQPATGPQISMPEVQVPGFMKSIRLQHVLSLALAQLAGYVALISLAVLTVIGLLIGVGLDSNTAASDPAVDLAQQLELSGIAAFITLPFQIAGVWLFGRFGFTMTAQSESMLLFSLWAPNLLALLLAGLIAVVVGRFWSQRDPRTRLVTLPLAAKLMLSAAVSLVMALLTLLVTLALAYRQTTEIPFTGEVRMLGSAAGASLFFGAFFFYLLIGLLLSASRKFYSKGRGRIQSVLPSAYRVPRVMALHGIILVIPVLIFILIWLAVEGSFTAVLSFPFWASTAVVIIFVLLTSGALRAEGGLVHLVSNGPGQNTLYLWTTDLQWWQVLLAVLLAILGLVAAALLWSLRRDSRPEVLANPLSWVTLPLIYAAVGVVLTFFGQIHVGFSAGWFGFSTATFGPAWWTFAILLIIGLVIETLARYVAPVMTAKLPASLVGFFRK</sequence>
<feature type="transmembrane region" description="Helical" evidence="2">
    <location>
        <begin position="392"/>
        <end position="415"/>
    </location>
</feature>
<proteinExistence type="predicted"/>
<feature type="transmembrane region" description="Helical" evidence="2">
    <location>
        <begin position="313"/>
        <end position="334"/>
    </location>
</feature>
<feature type="transmembrane region" description="Helical" evidence="2">
    <location>
        <begin position="470"/>
        <end position="491"/>
    </location>
</feature>
<gene>
    <name evidence="3" type="ORF">M3B43_12110</name>
</gene>
<reference evidence="3 4" key="1">
    <citation type="submission" date="2022-04" db="EMBL/GenBank/DDBJ databases">
        <title>Human microbiome associated bacterial genomes.</title>
        <authorList>
            <person name="Sandstrom S."/>
            <person name="Salamzade R."/>
            <person name="Kalan L.R."/>
        </authorList>
    </citation>
    <scope>NUCLEOTIDE SEQUENCE [LARGE SCALE GENOMIC DNA]</scope>
    <source>
        <strain evidence="4">p3-SID767</strain>
    </source>
</reference>
<accession>A0ABT2HTM7</accession>
<comment type="caution">
    <text evidence="3">The sequence shown here is derived from an EMBL/GenBank/DDBJ whole genome shotgun (WGS) entry which is preliminary data.</text>
</comment>
<feature type="compositionally biased region" description="Pro residues" evidence="1">
    <location>
        <begin position="15"/>
        <end position="30"/>
    </location>
</feature>
<feature type="transmembrane region" description="Helical" evidence="2">
    <location>
        <begin position="178"/>
        <end position="206"/>
    </location>
</feature>
<name>A0ABT2HTM7_9MICC</name>
<evidence type="ECO:0000313" key="4">
    <source>
        <dbReference type="Proteomes" id="UP001205046"/>
    </source>
</evidence>
<dbReference type="RefSeq" id="WP_260074146.1">
    <property type="nucleotide sequence ID" value="NZ_JALXMO010000065.1"/>
</dbReference>
<feature type="transmembrane region" description="Helical" evidence="2">
    <location>
        <begin position="226"/>
        <end position="247"/>
    </location>
</feature>
<dbReference type="EMBL" id="JALXMO010000065">
    <property type="protein sequence ID" value="MCT1608040.1"/>
    <property type="molecule type" value="Genomic_DNA"/>
</dbReference>
<evidence type="ECO:0000313" key="3">
    <source>
        <dbReference type="EMBL" id="MCT1608040.1"/>
    </source>
</evidence>
<feature type="transmembrane region" description="Helical" evidence="2">
    <location>
        <begin position="427"/>
        <end position="450"/>
    </location>
</feature>
<feature type="transmembrane region" description="Helical" evidence="2">
    <location>
        <begin position="96"/>
        <end position="126"/>
    </location>
</feature>
<feature type="transmembrane region" description="Helical" evidence="2">
    <location>
        <begin position="146"/>
        <end position="166"/>
    </location>
</feature>
<dbReference type="Proteomes" id="UP001205046">
    <property type="component" value="Unassembled WGS sequence"/>
</dbReference>
<keyword evidence="2" id="KW-0812">Transmembrane</keyword>
<evidence type="ECO:0000256" key="1">
    <source>
        <dbReference type="SAM" id="MobiDB-lite"/>
    </source>
</evidence>
<feature type="compositionally biased region" description="Basic and acidic residues" evidence="1">
    <location>
        <begin position="43"/>
        <end position="54"/>
    </location>
</feature>
<keyword evidence="4" id="KW-1185">Reference proteome</keyword>
<feature type="region of interest" description="Disordered" evidence="1">
    <location>
        <begin position="1"/>
        <end position="80"/>
    </location>
</feature>
<evidence type="ECO:0000256" key="2">
    <source>
        <dbReference type="SAM" id="Phobius"/>
    </source>
</evidence>
<evidence type="ECO:0008006" key="5">
    <source>
        <dbReference type="Google" id="ProtNLM"/>
    </source>
</evidence>
<keyword evidence="2" id="KW-0472">Membrane</keyword>
<feature type="transmembrane region" description="Helical" evidence="2">
    <location>
        <begin position="259"/>
        <end position="285"/>
    </location>
</feature>